<dbReference type="AlphaFoldDB" id="A0A5C8ZZP9"/>
<dbReference type="PANTHER" id="PTHR33495">
    <property type="entry name" value="ANTI-SIGMA FACTOR ANTAGONIST TM_1081-RELATED-RELATED"/>
    <property type="match status" value="1"/>
</dbReference>
<evidence type="ECO:0000313" key="5">
    <source>
        <dbReference type="Proteomes" id="UP000321039"/>
    </source>
</evidence>
<organism evidence="4 5">
    <name type="scientific">Parahaliea maris</name>
    <dbReference type="NCBI Taxonomy" id="2716870"/>
    <lineage>
        <taxon>Bacteria</taxon>
        <taxon>Pseudomonadati</taxon>
        <taxon>Pseudomonadota</taxon>
        <taxon>Gammaproteobacteria</taxon>
        <taxon>Cellvibrionales</taxon>
        <taxon>Halieaceae</taxon>
        <taxon>Parahaliea</taxon>
    </lineage>
</organism>
<accession>A0A5C8ZZP9</accession>
<keyword evidence="5" id="KW-1185">Reference proteome</keyword>
<dbReference type="Pfam" id="PF13466">
    <property type="entry name" value="STAS_2"/>
    <property type="match status" value="1"/>
</dbReference>
<comment type="caution">
    <text evidence="4">The sequence shown here is derived from an EMBL/GenBank/DDBJ whole genome shotgun (WGS) entry which is preliminary data.</text>
</comment>
<dbReference type="InterPro" id="IPR002645">
    <property type="entry name" value="STAS_dom"/>
</dbReference>
<dbReference type="SUPFAM" id="SSF52091">
    <property type="entry name" value="SpoIIaa-like"/>
    <property type="match status" value="1"/>
</dbReference>
<name>A0A5C8ZZP9_9GAMM</name>
<feature type="domain" description="STAS" evidence="3">
    <location>
        <begin position="38"/>
        <end position="99"/>
    </location>
</feature>
<evidence type="ECO:0000259" key="3">
    <source>
        <dbReference type="PROSITE" id="PS50801"/>
    </source>
</evidence>
<comment type="similarity">
    <text evidence="1 2">Belongs to the anti-sigma-factor antagonist family.</text>
</comment>
<dbReference type="InterPro" id="IPR036513">
    <property type="entry name" value="STAS_dom_sf"/>
</dbReference>
<dbReference type="RefSeq" id="WP_148068425.1">
    <property type="nucleotide sequence ID" value="NZ_VRZA01000003.1"/>
</dbReference>
<dbReference type="InterPro" id="IPR058548">
    <property type="entry name" value="MlaB-like_STAS"/>
</dbReference>
<dbReference type="Gene3D" id="3.30.750.24">
    <property type="entry name" value="STAS domain"/>
    <property type="match status" value="1"/>
</dbReference>
<dbReference type="NCBIfam" id="TIGR00377">
    <property type="entry name" value="ant_ant_sig"/>
    <property type="match status" value="1"/>
</dbReference>
<dbReference type="EMBL" id="VRZA01000003">
    <property type="protein sequence ID" value="TXS94083.1"/>
    <property type="molecule type" value="Genomic_DNA"/>
</dbReference>
<evidence type="ECO:0000313" key="4">
    <source>
        <dbReference type="EMBL" id="TXS94083.1"/>
    </source>
</evidence>
<dbReference type="InterPro" id="IPR003658">
    <property type="entry name" value="Anti-sigma_ant"/>
</dbReference>
<dbReference type="Proteomes" id="UP000321039">
    <property type="component" value="Unassembled WGS sequence"/>
</dbReference>
<gene>
    <name evidence="4" type="ORF">FV139_10775</name>
</gene>
<evidence type="ECO:0000256" key="1">
    <source>
        <dbReference type="ARBA" id="ARBA00009013"/>
    </source>
</evidence>
<proteinExistence type="inferred from homology"/>
<reference evidence="4 5" key="1">
    <citation type="submission" date="2019-08" db="EMBL/GenBank/DDBJ databases">
        <title>Parahaliea maris sp. nov., isolated from the surface seawater.</title>
        <authorList>
            <person name="Liu Y."/>
        </authorList>
    </citation>
    <scope>NUCLEOTIDE SEQUENCE [LARGE SCALE GENOMIC DNA]</scope>
    <source>
        <strain evidence="4 5">HSLHS9</strain>
    </source>
</reference>
<dbReference type="PROSITE" id="PS50801">
    <property type="entry name" value="STAS"/>
    <property type="match status" value="1"/>
</dbReference>
<sequence length="99" mass="10129">MFEISPAAGGLHLSGRFDAAAAASAEPHFEALSGAAEVNMAALEYISSAGLGVLLKAHKRLAASGAGLRLVEVSPHIAEILHFSGFDMLFEVVPASDPA</sequence>
<protein>
    <recommendedName>
        <fullName evidence="2">Anti-sigma factor antagonist</fullName>
    </recommendedName>
</protein>
<evidence type="ECO:0000256" key="2">
    <source>
        <dbReference type="RuleBase" id="RU003749"/>
    </source>
</evidence>
<dbReference type="CDD" id="cd07043">
    <property type="entry name" value="STAS_anti-anti-sigma_factors"/>
    <property type="match status" value="1"/>
</dbReference>
<dbReference type="GO" id="GO:0043856">
    <property type="term" value="F:anti-sigma factor antagonist activity"/>
    <property type="evidence" value="ECO:0007669"/>
    <property type="project" value="InterPro"/>
</dbReference>